<keyword evidence="1" id="KW-0472">Membrane</keyword>
<keyword evidence="1" id="KW-0812">Transmembrane</keyword>
<evidence type="ECO:0000313" key="2">
    <source>
        <dbReference type="EMBL" id="RDI67623.1"/>
    </source>
</evidence>
<keyword evidence="3" id="KW-1185">Reference proteome</keyword>
<feature type="transmembrane region" description="Helical" evidence="1">
    <location>
        <begin position="39"/>
        <end position="61"/>
    </location>
</feature>
<dbReference type="RefSeq" id="WP_147287844.1">
    <property type="nucleotide sequence ID" value="NZ_QQBC01000002.1"/>
</dbReference>
<sequence>MGQRVTGAIEWSVPFGAVHPDQACKPIAVGFRAYCPPGWLLLELPTALLLAVFVGTGWLGYAQPATPGSDRPAHAVVVPAEGHLPSLGTPR</sequence>
<gene>
    <name evidence="2" type="ORF">DFR76_10220</name>
</gene>
<name>A0A370IA85_9NOCA</name>
<dbReference type="Proteomes" id="UP000254869">
    <property type="component" value="Unassembled WGS sequence"/>
</dbReference>
<evidence type="ECO:0000256" key="1">
    <source>
        <dbReference type="SAM" id="Phobius"/>
    </source>
</evidence>
<dbReference type="STRING" id="1210086.GCA_001613105_07515"/>
<organism evidence="2 3">
    <name type="scientific">Nocardia pseudobrasiliensis</name>
    <dbReference type="NCBI Taxonomy" id="45979"/>
    <lineage>
        <taxon>Bacteria</taxon>
        <taxon>Bacillati</taxon>
        <taxon>Actinomycetota</taxon>
        <taxon>Actinomycetes</taxon>
        <taxon>Mycobacteriales</taxon>
        <taxon>Nocardiaceae</taxon>
        <taxon>Nocardia</taxon>
    </lineage>
</organism>
<protein>
    <submittedName>
        <fullName evidence="2">Uncharacterized protein</fullName>
    </submittedName>
</protein>
<accession>A0A370IA85</accession>
<proteinExistence type="predicted"/>
<dbReference type="AlphaFoldDB" id="A0A370IA85"/>
<reference evidence="2 3" key="1">
    <citation type="submission" date="2018-07" db="EMBL/GenBank/DDBJ databases">
        <title>Genomic Encyclopedia of Type Strains, Phase IV (KMG-IV): sequencing the most valuable type-strain genomes for metagenomic binning, comparative biology and taxonomic classification.</title>
        <authorList>
            <person name="Goeker M."/>
        </authorList>
    </citation>
    <scope>NUCLEOTIDE SEQUENCE [LARGE SCALE GENOMIC DNA]</scope>
    <source>
        <strain evidence="2 3">DSM 44290</strain>
    </source>
</reference>
<dbReference type="EMBL" id="QQBC01000002">
    <property type="protein sequence ID" value="RDI67623.1"/>
    <property type="molecule type" value="Genomic_DNA"/>
</dbReference>
<evidence type="ECO:0000313" key="3">
    <source>
        <dbReference type="Proteomes" id="UP000254869"/>
    </source>
</evidence>
<keyword evidence="1" id="KW-1133">Transmembrane helix</keyword>
<comment type="caution">
    <text evidence="2">The sequence shown here is derived from an EMBL/GenBank/DDBJ whole genome shotgun (WGS) entry which is preliminary data.</text>
</comment>